<organism evidence="3 4">
    <name type="scientific">Mythimna unipuncta nucleopolyhedrovirus</name>
    <dbReference type="NCBI Taxonomy" id="447897"/>
    <lineage>
        <taxon>Viruses</taxon>
        <taxon>Viruses incertae sedis</taxon>
        <taxon>Naldaviricetes</taxon>
        <taxon>Lefavirales</taxon>
        <taxon>Baculoviridae</taxon>
        <taxon>Alphabaculovirus</taxon>
    </lineage>
</organism>
<keyword evidence="1" id="KW-1133">Transmembrane helix</keyword>
<dbReference type="KEGG" id="vg:40527081"/>
<feature type="transmembrane region" description="Helical" evidence="1">
    <location>
        <begin position="500"/>
        <end position="521"/>
    </location>
</feature>
<proteinExistence type="predicted"/>
<accession>A0A2K9VSJ2</accession>
<evidence type="ECO:0000259" key="2">
    <source>
        <dbReference type="Pfam" id="PF08404"/>
    </source>
</evidence>
<dbReference type="Proteomes" id="UP000297194">
    <property type="component" value="Segment"/>
</dbReference>
<protein>
    <submittedName>
        <fullName evidence="3">P74</fullName>
    </submittedName>
</protein>
<sequence length="718" mass="82081">MSLRVPLAMSTITMYMCGSFLLKILLRRNFLNLLSMVSLRVPSNPRRQAHLYAYRVGMSHIRMAAAELTAVDIINANLYLHYRKMLRKIPRWRAAQPNIFIDYEIRPANHDDFYVPEKLKESAIVTRWTFSERGCNSMSCYPFHETGPIDRNTGADFTQTSDVAIAYAQPACYHLDRASAMREGAENEVQSPELRFAAGKCILVDSMSKVYLNTPYIRTDDHLISGVDDVPGFNVTPSDNPLFPEKFDGAFNAAYCRRFGRSLVNGGCSMRAWESLIGFVLGDTIYITMKLLLNNVFSELRSFDYRRPSPELPLPPRVDSTAVLREWRQLRDPKADIEFEKLFTDMLTLDEIGLDSSTKLIYRAEQGFIREPFTRNLKYRTVNDDADKSDRRRHVDIRTATDAQLNDIVAQFLEDNSFLLGILVSYGFDELLDGIKALLNRINSQLIPVMKRAMLNTSRRITTRMLGETYKASVTQAFSRIAIQTISHIAKAMTRIAMKAASVVGIILIIISIADLILGFWDPFGYNNMFPREFPEDLSSSFLTAYFDGINGGTRDLVEFVPDFYDHLLGEELVNVLDATDTLDYIASLTVNANGQLLEFEDEEEITDFDEVTLVGTALSSSALYTYLDFMQFTERHNKILLDTRQTWFVAPVLFIAGALILMLMPERNTSIVALFVIFLLIALYLMIQDSLYYYFGLRAHTYRLQTRWFDNLYDDIV</sequence>
<dbReference type="RefSeq" id="YP_009666801.1">
    <property type="nucleotide sequence ID" value="NC_043530.1"/>
</dbReference>
<dbReference type="InterPro" id="IPR013613">
    <property type="entry name" value="Baculo_p74_N"/>
</dbReference>
<keyword evidence="4" id="KW-1185">Reference proteome</keyword>
<keyword evidence="1" id="KW-0812">Transmembrane</keyword>
<name>A0A2K9VSJ2_9ABAC</name>
<feature type="transmembrane region" description="Helical" evidence="1">
    <location>
        <begin position="648"/>
        <end position="666"/>
    </location>
</feature>
<dbReference type="Pfam" id="PF04583">
    <property type="entry name" value="Baculo_p74"/>
    <property type="match status" value="1"/>
</dbReference>
<reference evidence="3" key="1">
    <citation type="journal article" date="2017" name="Virus Genes">
        <title>The complete genome sequence of a third distinct baculovirus isolated from the true armyworm, Mythimna unipuncta, contains two copies of the lef-7 gene.</title>
        <authorList>
            <person name="Harrison R.L."/>
            <person name="Mowery J.D."/>
            <person name="Rowley D.L."/>
            <person name="Bauchan G.R."/>
            <person name="Theilmann D.A."/>
            <person name="Rohrmann G.F."/>
            <person name="Erlandson M.A."/>
        </authorList>
    </citation>
    <scope>NUCLEOTIDE SEQUENCE [LARGE SCALE GENOMIC DNA]</scope>
    <source>
        <strain evidence="3">#7</strain>
    </source>
</reference>
<evidence type="ECO:0000256" key="1">
    <source>
        <dbReference type="SAM" id="Phobius"/>
    </source>
</evidence>
<keyword evidence="1" id="KW-0472">Membrane</keyword>
<evidence type="ECO:0000313" key="4">
    <source>
        <dbReference type="Proteomes" id="UP000297194"/>
    </source>
</evidence>
<dbReference type="GeneID" id="40527081"/>
<dbReference type="Pfam" id="PF08404">
    <property type="entry name" value="Baculo_p74_N"/>
    <property type="match status" value="1"/>
</dbReference>
<feature type="transmembrane region" description="Helical" evidence="1">
    <location>
        <begin position="672"/>
        <end position="696"/>
    </location>
</feature>
<evidence type="ECO:0000313" key="3">
    <source>
        <dbReference type="EMBL" id="AUV65406.1"/>
    </source>
</evidence>
<dbReference type="GO" id="GO:0019058">
    <property type="term" value="P:viral life cycle"/>
    <property type="evidence" value="ECO:0007669"/>
    <property type="project" value="InterPro"/>
</dbReference>
<dbReference type="EMBL" id="MF375894">
    <property type="protein sequence ID" value="AUV65406.1"/>
    <property type="molecule type" value="Genomic_DNA"/>
</dbReference>
<feature type="domain" description="Baculoviridae p74 N-terminal" evidence="2">
    <location>
        <begin position="69"/>
        <end position="368"/>
    </location>
</feature>
<dbReference type="InterPro" id="IPR007663">
    <property type="entry name" value="Baculo_p74"/>
</dbReference>